<evidence type="ECO:0000313" key="10">
    <source>
        <dbReference type="Proteomes" id="UP001310022"/>
    </source>
</evidence>
<comment type="similarity">
    <text evidence="2 8">Belongs to the glycosyl hydrolase 14 family.</text>
</comment>
<evidence type="ECO:0000256" key="3">
    <source>
        <dbReference type="ARBA" id="ARBA00012594"/>
    </source>
</evidence>
<evidence type="ECO:0000256" key="1">
    <source>
        <dbReference type="ARBA" id="ARBA00000546"/>
    </source>
</evidence>
<dbReference type="AlphaFoldDB" id="A0AAN5ALT8"/>
<evidence type="ECO:0000256" key="7">
    <source>
        <dbReference type="ARBA" id="ARBA00023326"/>
    </source>
</evidence>
<dbReference type="PANTHER" id="PTHR31352">
    <property type="entry name" value="BETA-AMYLASE 1, CHLOROPLASTIC"/>
    <property type="match status" value="1"/>
</dbReference>
<dbReference type="PANTHER" id="PTHR31352:SF1">
    <property type="entry name" value="BETA-AMYLASE 3, CHLOROPLASTIC"/>
    <property type="match status" value="1"/>
</dbReference>
<dbReference type="InterPro" id="IPR017853">
    <property type="entry name" value="GH"/>
</dbReference>
<evidence type="ECO:0000256" key="6">
    <source>
        <dbReference type="ARBA" id="ARBA00023295"/>
    </source>
</evidence>
<keyword evidence="5 8" id="KW-0119">Carbohydrate metabolism</keyword>
<protein>
    <recommendedName>
        <fullName evidence="3 8">Beta-amylase</fullName>
        <ecNumber evidence="3 8">3.2.1.2</ecNumber>
    </recommendedName>
</protein>
<accession>A0AAN5ALT8</accession>
<dbReference type="Proteomes" id="UP001310022">
    <property type="component" value="Unassembled WGS sequence"/>
</dbReference>
<dbReference type="EMBL" id="BQKE01000001">
    <property type="protein sequence ID" value="GJM61751.1"/>
    <property type="molecule type" value="Genomic_DNA"/>
</dbReference>
<gene>
    <name evidence="9" type="ORF">PEDI_23030</name>
</gene>
<comment type="catalytic activity">
    <reaction evidence="1 8">
        <text>Hydrolysis of (1-&gt;4)-alpha-D-glucosidic linkages in polysaccharides so as to remove successive maltose units from the non-reducing ends of the chains.</text>
        <dbReference type="EC" id="3.2.1.2"/>
    </reaction>
</comment>
<evidence type="ECO:0000256" key="5">
    <source>
        <dbReference type="ARBA" id="ARBA00023277"/>
    </source>
</evidence>
<dbReference type="PRINTS" id="PR00750">
    <property type="entry name" value="BETAAMYLASE"/>
</dbReference>
<reference evidence="9 10" key="1">
    <citation type="submission" date="2021-12" db="EMBL/GenBank/DDBJ databases">
        <title>Genome sequencing of bacteria with rrn-lacking chromosome and rrn-plasmid.</title>
        <authorList>
            <person name="Anda M."/>
            <person name="Iwasaki W."/>
        </authorList>
    </citation>
    <scope>NUCLEOTIDE SEQUENCE [LARGE SCALE GENOMIC DNA]</scope>
    <source>
        <strain evidence="9 10">NBRC 15940</strain>
    </source>
</reference>
<dbReference type="GO" id="GO:0016161">
    <property type="term" value="F:beta-amylase activity"/>
    <property type="evidence" value="ECO:0007669"/>
    <property type="project" value="UniProtKB-EC"/>
</dbReference>
<keyword evidence="6 8" id="KW-0326">Glycosidase</keyword>
<sequence length="920" mass="106693">MSTPKRKTFEVTAPLSVRLYAESAILNQEDWRLFEQWTRSLAEMGVDAVVVPISWATVEPEANVDLRDPDSDIAFNWSYYLKIAEILKDNRIGFVPEFSFHFQAANPEDVENFAYMQPIPEWVWGYLLTREPGLQRLSDLKYVSETGDSSFEMLSLWVDDYALPLYRNVMKSFRETFRPLGINIPKIMVGMGPNGELRYPSFNFHDWGAYPNRGTLQCYSQPAYRSWQSWLLENYGTLEAVNQAYGTEWENWAAVKLPCPEHDIFEGKQYIETQFGRDFSSWYNGELINHGRKMLEMTFDVFRHEPFNKAKVGFRLPAVHWKISDLSMPRVAEVTAGIIASHAALDIGDQREYYRTLEGIVPERFRNQTVVHITCVEKENKDYKGFSRAEDLSRWVAEATHRLGMRVVAENGTKGGLFDNVGWNQLEKAMFDTAEYDGLNVISLRSIFENELANNRLHRMLEQARSQKAFSPVKRKSFRVMGPLHLSAANDRRMIQRDNWQEFDRQLRLMKDAGVEAVSIDVWWGLVQQQGANHFDWSYYDKVVQLIRLNGLDWVPILSFHQAGGNVNDDFTQWTPVWLWGELLQKNPELSLSDIQYVSESGAVSVEYVSLWADEYVMPYYQNFMAAFRERFKAYEDMTAEINISCGPAGELRYPSYNSHDWGDYPNRGTLQCYSRLAVEDYRRYLEKQYSNIQELNTHWDTKLLGFEEVVMPKDPDAFFEEQQYFKTVAGRDLINWYHSSLLLHGRRILKMALDVFSGEHFGLTPLGFKIAGVHWNISNPQMPRVSEVTAGLVNAHPHMNSSNQREYLEMLNILIDKEDRDRLVVHFTCLEKFNKDHEGFSRAEDLVTWVADAAGELKINLAGENATTYELSTGEGWSQMERALTRTNGYDGLTILRIKNLLDTEYGFSRFKELIRKLG</sequence>
<dbReference type="EC" id="3.2.1.2" evidence="3 8"/>
<evidence type="ECO:0000313" key="9">
    <source>
        <dbReference type="EMBL" id="GJM61751.1"/>
    </source>
</evidence>
<comment type="caution">
    <text evidence="9">The sequence shown here is derived from an EMBL/GenBank/DDBJ whole genome shotgun (WGS) entry which is preliminary data.</text>
</comment>
<dbReference type="Pfam" id="PF01373">
    <property type="entry name" value="Glyco_hydro_14"/>
    <property type="match status" value="2"/>
</dbReference>
<dbReference type="SUPFAM" id="SSF51445">
    <property type="entry name" value="(Trans)glycosidases"/>
    <property type="match status" value="2"/>
</dbReference>
<organism evidence="9 10">
    <name type="scientific">Persicobacter diffluens</name>
    <dbReference type="NCBI Taxonomy" id="981"/>
    <lineage>
        <taxon>Bacteria</taxon>
        <taxon>Pseudomonadati</taxon>
        <taxon>Bacteroidota</taxon>
        <taxon>Cytophagia</taxon>
        <taxon>Cytophagales</taxon>
        <taxon>Persicobacteraceae</taxon>
        <taxon>Persicobacter</taxon>
    </lineage>
</organism>
<dbReference type="Gene3D" id="3.20.20.80">
    <property type="entry name" value="Glycosidases"/>
    <property type="match status" value="2"/>
</dbReference>
<name>A0AAN5ALT8_9BACT</name>
<dbReference type="InterPro" id="IPR018238">
    <property type="entry name" value="Glyco_hydro_14_CS"/>
</dbReference>
<keyword evidence="7 8" id="KW-0624">Polysaccharide degradation</keyword>
<evidence type="ECO:0000256" key="4">
    <source>
        <dbReference type="ARBA" id="ARBA00022801"/>
    </source>
</evidence>
<keyword evidence="4 8" id="KW-0378">Hydrolase</keyword>
<evidence type="ECO:0000256" key="8">
    <source>
        <dbReference type="RuleBase" id="RU000509"/>
    </source>
</evidence>
<dbReference type="GO" id="GO:0000272">
    <property type="term" value="P:polysaccharide catabolic process"/>
    <property type="evidence" value="ECO:0007669"/>
    <property type="project" value="UniProtKB-KW"/>
</dbReference>
<keyword evidence="10" id="KW-1185">Reference proteome</keyword>
<evidence type="ECO:0000256" key="2">
    <source>
        <dbReference type="ARBA" id="ARBA00005652"/>
    </source>
</evidence>
<proteinExistence type="inferred from homology"/>
<dbReference type="InterPro" id="IPR001554">
    <property type="entry name" value="Glyco_hydro_14"/>
</dbReference>
<dbReference type="PROSITE" id="PS00679">
    <property type="entry name" value="BETA_AMYLASE_2"/>
    <property type="match status" value="1"/>
</dbReference>
<dbReference type="RefSeq" id="WP_338237217.1">
    <property type="nucleotide sequence ID" value="NZ_BQKE01000001.1"/>
</dbReference>